<dbReference type="AlphaFoldDB" id="A0A2L1USP3"/>
<keyword evidence="1" id="KW-0808">Transferase</keyword>
<dbReference type="GO" id="GO:0008408">
    <property type="term" value="F:3'-5' exonuclease activity"/>
    <property type="evidence" value="ECO:0007669"/>
    <property type="project" value="InterPro"/>
</dbReference>
<evidence type="ECO:0000256" key="1">
    <source>
        <dbReference type="PIRNR" id="PIRNR029225"/>
    </source>
</evidence>
<evidence type="ECO:0000313" key="3">
    <source>
        <dbReference type="Proteomes" id="UP000239197"/>
    </source>
</evidence>
<sequence length="137" mass="15359">MASRRDTLLQQLGITQWTLRRPAVLQGEVAVSLPAETKLLIVADVPPAEDDPLVRDVLRSLALAEPQVYRLTPEQVTMLPENTRCNIWRLGLSEPLTLAGTQLSSPALAELYQDASAKRALWQQICENEQHFYPDAR</sequence>
<keyword evidence="1" id="KW-0548">Nucleotidyltransferase</keyword>
<dbReference type="Gene3D" id="3.40.50.10220">
    <property type="entry name" value="DNA polymerase III, psi subunit"/>
    <property type="match status" value="1"/>
</dbReference>
<keyword evidence="3" id="KW-1185">Reference proteome</keyword>
<dbReference type="Proteomes" id="UP000239197">
    <property type="component" value="Chromosome"/>
</dbReference>
<accession>A0A2L1USP3</accession>
<reference evidence="3" key="1">
    <citation type="submission" date="2017-01" db="EMBL/GenBank/DDBJ databases">
        <title>Genome sequence of Rouxiella sp. ERMR1:05.</title>
        <authorList>
            <person name="Kumar R."/>
            <person name="Singh D."/>
            <person name="Kumar S."/>
        </authorList>
    </citation>
    <scope>NUCLEOTIDE SEQUENCE [LARGE SCALE GENOMIC DNA]</scope>
    <source>
        <strain evidence="3">ERMR1:05</strain>
    </source>
</reference>
<dbReference type="SUPFAM" id="SSF102220">
    <property type="entry name" value="DNA polymerase III psi subunit"/>
    <property type="match status" value="1"/>
</dbReference>
<keyword evidence="1" id="KW-0239">DNA-directed DNA polymerase</keyword>
<dbReference type="Pfam" id="PF03603">
    <property type="entry name" value="DNA_III_psi"/>
    <property type="match status" value="1"/>
</dbReference>
<dbReference type="OrthoDB" id="5682636at2"/>
<protein>
    <recommendedName>
        <fullName evidence="1">DNA polymerase III subunit psi</fullName>
    </recommendedName>
</protein>
<proteinExistence type="predicted"/>
<evidence type="ECO:0000313" key="2">
    <source>
        <dbReference type="EMBL" id="AVF35961.1"/>
    </source>
</evidence>
<dbReference type="PIRSF" id="PIRSF029225">
    <property type="entry name" value="DNA_pol_III_psi"/>
    <property type="match status" value="1"/>
</dbReference>
<dbReference type="GO" id="GO:0003887">
    <property type="term" value="F:DNA-directed DNA polymerase activity"/>
    <property type="evidence" value="ECO:0007669"/>
    <property type="project" value="UniProtKB-KW"/>
</dbReference>
<name>A0A2L1USP3_9GAMM</name>
<organism evidence="2 3">
    <name type="scientific">Rahnella sikkimica</name>
    <dbReference type="NCBI Taxonomy" id="1805933"/>
    <lineage>
        <taxon>Bacteria</taxon>
        <taxon>Pseudomonadati</taxon>
        <taxon>Pseudomonadota</taxon>
        <taxon>Gammaproteobacteria</taxon>
        <taxon>Enterobacterales</taxon>
        <taxon>Yersiniaceae</taxon>
        <taxon>Rahnella</taxon>
    </lineage>
</organism>
<keyword evidence="1" id="KW-0235">DNA replication</keyword>
<dbReference type="KEGG" id="rox:BV494_13920"/>
<comment type="function">
    <text evidence="1">Part of the beta sliding clamp loading complex, which hydrolyzes ATP to load the beta clamp onto primed DNA to form the DNA replication pre-initiation complex. DNA polymerase III is a complex, multichain enzyme responsible for most of the replicative synthesis in bacteria. This DNA polymerase also exhibits 3' to 5' exonuclease activity.</text>
</comment>
<dbReference type="InterPro" id="IPR004615">
    <property type="entry name" value="DNA_pol_III_psi"/>
</dbReference>
<dbReference type="InterPro" id="IPR036654">
    <property type="entry name" value="DNA_pol_III_psi_sf"/>
</dbReference>
<dbReference type="EMBL" id="CP019062">
    <property type="protein sequence ID" value="AVF35961.1"/>
    <property type="molecule type" value="Genomic_DNA"/>
</dbReference>
<dbReference type="RefSeq" id="WP_104923423.1">
    <property type="nucleotide sequence ID" value="NZ_CP019062.1"/>
</dbReference>
<dbReference type="NCBIfam" id="NF005337">
    <property type="entry name" value="PRK06856.1-3"/>
    <property type="match status" value="1"/>
</dbReference>
<gene>
    <name evidence="2" type="ORF">BV494_13920</name>
</gene>
<dbReference type="GO" id="GO:0006260">
    <property type="term" value="P:DNA replication"/>
    <property type="evidence" value="ECO:0007669"/>
    <property type="project" value="UniProtKB-KW"/>
</dbReference>